<evidence type="ECO:0000256" key="1">
    <source>
        <dbReference type="SAM" id="MobiDB-lite"/>
    </source>
</evidence>
<evidence type="ECO:0000259" key="2">
    <source>
        <dbReference type="Pfam" id="PF26255"/>
    </source>
</evidence>
<dbReference type="InterPro" id="IPR058677">
    <property type="entry name" value="ORF4_N"/>
</dbReference>
<sequence length="650" mass="70253">MRKSNAQEHNTRIDLQSVKRRTFMKAGGTAIGAAAVAAASTGSGAAQTATATPTPTPGDGGGDGIGEKVADAVFMSPAAQIGSSLYSWAFGDDDSKAEEAAKQTVLEAQHISTHRMFKERRRANQRFLNNEQEVIDLLKSTAFDEATAKAVEKMDQGATLSDVESAALAKVDEMFANPQKDMLDAWGATSRSFQATASNISSKLSTGDVVSWFAIDPAGPKEFEAGFSVTTQKFSTQLVDGSEYSFDSFVLDYSDGTHALPFPTDSDISSVGTQWSLVPAVSNPSKLDNISNRSDSTMKVPSNHDYALPVENDEYEFILHWAYWQQSWKYIKTAHSDVRTQVSTWVSETYDSWQSGDTTVSDLWTPARMRSNLADSEKTPMAVADLIGLGIPTDVNRLYTVQTSWPDEPITWSLRGVVALTSAPSTALESGQTYSTDSSGVGTAFLSHRPAEAVGTLDPSAHSPSLDGGIFEMVKKPVSKLVYSVKTNKGETATFTPADLSEVDGSQKWTIDLSGQLENPIADVAGVKTYFQDGAFDTWTQVSLPSSFTIEKIENSAGEEIQKAEFTDVAPPERNDSWTTAEEYQQWSKQQQQFYQDLVDRMEDLEDDGGDGVFGGLNFGPDFPTLPGLGAIESLVVAGLALFGIGQLRS</sequence>
<dbReference type="AlphaFoldDB" id="A0A1G8UFX4"/>
<feature type="domain" description="Envelope protein N-terminal" evidence="2">
    <location>
        <begin position="88"/>
        <end position="390"/>
    </location>
</feature>
<name>A0A1G8UFX4_9EURY</name>
<evidence type="ECO:0000313" key="3">
    <source>
        <dbReference type="EMBL" id="SDJ52534.1"/>
    </source>
</evidence>
<dbReference type="Pfam" id="PF26255">
    <property type="entry name" value="Viral_env_HRPV"/>
    <property type="match status" value="1"/>
</dbReference>
<keyword evidence="4" id="KW-1185">Reference proteome</keyword>
<proteinExistence type="predicted"/>
<feature type="region of interest" description="Disordered" evidence="1">
    <location>
        <begin position="46"/>
        <end position="67"/>
    </location>
</feature>
<gene>
    <name evidence="3" type="ORF">SAMN05216226_104231</name>
</gene>
<dbReference type="Proteomes" id="UP000198856">
    <property type="component" value="Unassembled WGS sequence"/>
</dbReference>
<dbReference type="PROSITE" id="PS51318">
    <property type="entry name" value="TAT"/>
    <property type="match status" value="1"/>
</dbReference>
<dbReference type="EMBL" id="FNFC01000004">
    <property type="protein sequence ID" value="SDJ52534.1"/>
    <property type="molecule type" value="Genomic_DNA"/>
</dbReference>
<dbReference type="InterPro" id="IPR006311">
    <property type="entry name" value="TAT_signal"/>
</dbReference>
<reference evidence="3 4" key="1">
    <citation type="submission" date="2016-10" db="EMBL/GenBank/DDBJ databases">
        <authorList>
            <person name="de Groot N.N."/>
        </authorList>
    </citation>
    <scope>NUCLEOTIDE SEQUENCE [LARGE SCALE GENOMIC DNA]</scope>
    <source>
        <strain evidence="3 4">IBRC-M10015</strain>
    </source>
</reference>
<evidence type="ECO:0000313" key="4">
    <source>
        <dbReference type="Proteomes" id="UP000198856"/>
    </source>
</evidence>
<organism evidence="3 4">
    <name type="scientific">Halovenus aranensis</name>
    <dbReference type="NCBI Taxonomy" id="890420"/>
    <lineage>
        <taxon>Archaea</taxon>
        <taxon>Methanobacteriati</taxon>
        <taxon>Methanobacteriota</taxon>
        <taxon>Stenosarchaea group</taxon>
        <taxon>Halobacteria</taxon>
        <taxon>Halobacteriales</taxon>
        <taxon>Haloarculaceae</taxon>
        <taxon>Halovenus</taxon>
    </lineage>
</organism>
<dbReference type="STRING" id="890420.SAMN05216226_104231"/>
<protein>
    <submittedName>
        <fullName evidence="3">Protein refolding chaperone Spy/CpxP family</fullName>
    </submittedName>
</protein>
<accession>A0A1G8UFX4</accession>